<dbReference type="Gene3D" id="3.30.710.10">
    <property type="entry name" value="Potassium Channel Kv1.1, Chain A"/>
    <property type="match status" value="1"/>
</dbReference>
<evidence type="ECO:0000313" key="4">
    <source>
        <dbReference type="WBParaSite" id="SMUV_0000172501-mRNA-1"/>
    </source>
</evidence>
<organism evidence="3 4">
    <name type="scientific">Syphacia muris</name>
    <dbReference type="NCBI Taxonomy" id="451379"/>
    <lineage>
        <taxon>Eukaryota</taxon>
        <taxon>Metazoa</taxon>
        <taxon>Ecdysozoa</taxon>
        <taxon>Nematoda</taxon>
        <taxon>Chromadorea</taxon>
        <taxon>Rhabditida</taxon>
        <taxon>Spirurina</taxon>
        <taxon>Oxyuridomorpha</taxon>
        <taxon>Oxyuroidea</taxon>
        <taxon>Oxyuridae</taxon>
        <taxon>Syphacia</taxon>
    </lineage>
</organism>
<dbReference type="PANTHER" id="PTHR11145">
    <property type="entry name" value="BTB/POZ DOMAIN-CONTAINING ADAPTER FOR CUL3-MEDIATED RHOA DEGRADATION PROTEIN FAMILY MEMBER"/>
    <property type="match status" value="1"/>
</dbReference>
<evidence type="ECO:0000259" key="2">
    <source>
        <dbReference type="PROSITE" id="PS50108"/>
    </source>
</evidence>
<dbReference type="CDD" id="cd18316">
    <property type="entry name" value="BTB_POZ_KCTD-like"/>
    <property type="match status" value="1"/>
</dbReference>
<name>A0A0N5AC49_9BILA</name>
<dbReference type="InterPro" id="IPR003131">
    <property type="entry name" value="T1-type_BTB"/>
</dbReference>
<sequence length="308" mass="34563">MESEYVTLNIEGRIVQTKLSTLTSIKNSYFSNILRGQWTKHLDRNGHLFIDRNSDTFMVILGYLRDGLDYPLPEDKYTLRLIEHDARLFGLMEFAAEVERRLHKLESSTSTTQIAKASPPMAPPPDTEPKAKPSLPITHPFPILSDTLPPPLITLDSKDDSQKAIKLQDIALKKLPKKEKKSLIGRPSNFEHVVHIGWNSDGKRVVVDNSQRNEHSIKAIIAATEAQTAAQTPVYSMVTANGDQDNSESVEVFFAGTTFRPINGNSSSITSNTPDYNEAGYDNALYELANRKYEYTKPVKKRIAVTDM</sequence>
<dbReference type="CDD" id="cd00132">
    <property type="entry name" value="CRIB"/>
    <property type="match status" value="1"/>
</dbReference>
<reference evidence="4" key="1">
    <citation type="submission" date="2017-02" db="UniProtKB">
        <authorList>
            <consortium name="WormBaseParasite"/>
        </authorList>
    </citation>
    <scope>IDENTIFICATION</scope>
</reference>
<dbReference type="SMART" id="SM00225">
    <property type="entry name" value="BTB"/>
    <property type="match status" value="1"/>
</dbReference>
<dbReference type="AlphaFoldDB" id="A0A0N5AC49"/>
<dbReference type="WBParaSite" id="SMUV_0000172501-mRNA-1">
    <property type="protein sequence ID" value="SMUV_0000172501-mRNA-1"/>
    <property type="gene ID" value="SMUV_0000172501"/>
</dbReference>
<dbReference type="Pfam" id="PF00786">
    <property type="entry name" value="PBD"/>
    <property type="match status" value="1"/>
</dbReference>
<feature type="domain" description="CRIB" evidence="2">
    <location>
        <begin position="184"/>
        <end position="197"/>
    </location>
</feature>
<feature type="region of interest" description="Disordered" evidence="1">
    <location>
        <begin position="105"/>
        <end position="131"/>
    </location>
</feature>
<dbReference type="InterPro" id="IPR045068">
    <property type="entry name" value="BACURD1-3"/>
</dbReference>
<dbReference type="InterPro" id="IPR000210">
    <property type="entry name" value="BTB/POZ_dom"/>
</dbReference>
<dbReference type="InterPro" id="IPR011333">
    <property type="entry name" value="SKP1/BTB/POZ_sf"/>
</dbReference>
<dbReference type="Proteomes" id="UP000046393">
    <property type="component" value="Unplaced"/>
</dbReference>
<dbReference type="SUPFAM" id="SSF54695">
    <property type="entry name" value="POZ domain"/>
    <property type="match status" value="1"/>
</dbReference>
<dbReference type="PROSITE" id="PS50108">
    <property type="entry name" value="CRIB"/>
    <property type="match status" value="1"/>
</dbReference>
<dbReference type="InterPro" id="IPR036936">
    <property type="entry name" value="CRIB_dom_sf"/>
</dbReference>
<dbReference type="InterPro" id="IPR000095">
    <property type="entry name" value="CRIB_dom"/>
</dbReference>
<dbReference type="Pfam" id="PF02214">
    <property type="entry name" value="BTB_2"/>
    <property type="match status" value="1"/>
</dbReference>
<evidence type="ECO:0000256" key="1">
    <source>
        <dbReference type="SAM" id="MobiDB-lite"/>
    </source>
</evidence>
<keyword evidence="3" id="KW-1185">Reference proteome</keyword>
<evidence type="ECO:0000313" key="3">
    <source>
        <dbReference type="Proteomes" id="UP000046393"/>
    </source>
</evidence>
<dbReference type="Gene3D" id="3.90.810.10">
    <property type="entry name" value="CRIB domain"/>
    <property type="match status" value="1"/>
</dbReference>
<protein>
    <submittedName>
        <fullName evidence="4">CRIB domain-containing protein</fullName>
    </submittedName>
</protein>
<proteinExistence type="predicted"/>
<accession>A0A0N5AC49</accession>
<dbReference type="GO" id="GO:0051260">
    <property type="term" value="P:protein homooligomerization"/>
    <property type="evidence" value="ECO:0007669"/>
    <property type="project" value="InterPro"/>
</dbReference>
<dbReference type="PANTHER" id="PTHR11145:SF8">
    <property type="entry name" value="RE57120P"/>
    <property type="match status" value="1"/>
</dbReference>
<dbReference type="STRING" id="451379.A0A0N5AC49"/>